<dbReference type="AlphaFoldDB" id="A0A834BYT0"/>
<proteinExistence type="predicted"/>
<dbReference type="PROSITE" id="PS50141">
    <property type="entry name" value="A_DEAMIN_EDITASE"/>
    <property type="match status" value="1"/>
</dbReference>
<dbReference type="EMBL" id="WKFB01000697">
    <property type="protein sequence ID" value="KAF6718743.1"/>
    <property type="molecule type" value="Genomic_DNA"/>
</dbReference>
<evidence type="ECO:0000256" key="1">
    <source>
        <dbReference type="SAM" id="MobiDB-lite"/>
    </source>
</evidence>
<accession>A0A834BYT0</accession>
<dbReference type="GO" id="GO:0005737">
    <property type="term" value="C:cytoplasm"/>
    <property type="evidence" value="ECO:0007669"/>
    <property type="project" value="TreeGrafter"/>
</dbReference>
<dbReference type="GO" id="GO:0006396">
    <property type="term" value="P:RNA processing"/>
    <property type="evidence" value="ECO:0007669"/>
    <property type="project" value="InterPro"/>
</dbReference>
<dbReference type="GO" id="GO:0003725">
    <property type="term" value="F:double-stranded RNA binding"/>
    <property type="evidence" value="ECO:0007669"/>
    <property type="project" value="TreeGrafter"/>
</dbReference>
<comment type="caution">
    <text evidence="3">The sequence shown here is derived from an EMBL/GenBank/DDBJ whole genome shotgun (WGS) entry which is preliminary data.</text>
</comment>
<dbReference type="Pfam" id="PF02137">
    <property type="entry name" value="A_deamin"/>
    <property type="match status" value="1"/>
</dbReference>
<evidence type="ECO:0000259" key="2">
    <source>
        <dbReference type="PROSITE" id="PS50141"/>
    </source>
</evidence>
<gene>
    <name evidence="3" type="ORF">FQA47_021073</name>
</gene>
<organism evidence="3 4">
    <name type="scientific">Oryzias melastigma</name>
    <name type="common">Marine medaka</name>
    <dbReference type="NCBI Taxonomy" id="30732"/>
    <lineage>
        <taxon>Eukaryota</taxon>
        <taxon>Metazoa</taxon>
        <taxon>Chordata</taxon>
        <taxon>Craniata</taxon>
        <taxon>Vertebrata</taxon>
        <taxon>Euteleostomi</taxon>
        <taxon>Actinopterygii</taxon>
        <taxon>Neopterygii</taxon>
        <taxon>Teleostei</taxon>
        <taxon>Neoteleostei</taxon>
        <taxon>Acanthomorphata</taxon>
        <taxon>Ovalentaria</taxon>
        <taxon>Atherinomorphae</taxon>
        <taxon>Beloniformes</taxon>
        <taxon>Adrianichthyidae</taxon>
        <taxon>Oryziinae</taxon>
        <taxon>Oryzias</taxon>
    </lineage>
</organism>
<name>A0A834BYT0_ORYME</name>
<dbReference type="InterPro" id="IPR002466">
    <property type="entry name" value="A_deamin"/>
</dbReference>
<dbReference type="GO" id="GO:0008251">
    <property type="term" value="F:tRNA-specific adenosine deaminase activity"/>
    <property type="evidence" value="ECO:0007669"/>
    <property type="project" value="TreeGrafter"/>
</dbReference>
<sequence length="151" mass="16473">LSSRDVRPSGKASSISLNWSSGDGCLEEVSTSSGRRKDSGTPSRLCRHSLFTRWLQLQRQLNGPASGSQASTESFSACKISAGRYQRALQRFGSALKAGGLGAWYRKPLKSGHFSVTNFGSPNVIRDPVCTMSYEEEALAMPKEHPCLFQK</sequence>
<feature type="non-terminal residue" evidence="3">
    <location>
        <position position="1"/>
    </location>
</feature>
<feature type="domain" description="A to I editase" evidence="2">
    <location>
        <begin position="1"/>
        <end position="114"/>
    </location>
</feature>
<evidence type="ECO:0000313" key="4">
    <source>
        <dbReference type="Proteomes" id="UP000646548"/>
    </source>
</evidence>
<dbReference type="GO" id="GO:0005730">
    <property type="term" value="C:nucleolus"/>
    <property type="evidence" value="ECO:0007669"/>
    <property type="project" value="TreeGrafter"/>
</dbReference>
<evidence type="ECO:0000313" key="3">
    <source>
        <dbReference type="EMBL" id="KAF6718743.1"/>
    </source>
</evidence>
<feature type="region of interest" description="Disordered" evidence="1">
    <location>
        <begin position="1"/>
        <end position="43"/>
    </location>
</feature>
<dbReference type="GO" id="GO:0003726">
    <property type="term" value="F:double-stranded RNA adenosine deaminase activity"/>
    <property type="evidence" value="ECO:0007669"/>
    <property type="project" value="TreeGrafter"/>
</dbReference>
<protein>
    <submittedName>
        <fullName evidence="3">Double-stranded RNA-specific editase 1</fullName>
    </submittedName>
</protein>
<dbReference type="GO" id="GO:0006382">
    <property type="term" value="P:adenosine to inosine editing"/>
    <property type="evidence" value="ECO:0007669"/>
    <property type="project" value="TreeGrafter"/>
</dbReference>
<reference evidence="3" key="1">
    <citation type="journal article" name="BMC Genomics">
        <title>Long-read sequencing and de novo genome assembly of marine medaka (Oryzias melastigma).</title>
        <authorList>
            <person name="Liang P."/>
            <person name="Saqib H.S.A."/>
            <person name="Ni X."/>
            <person name="Shen Y."/>
        </authorList>
    </citation>
    <scope>NUCLEOTIDE SEQUENCE</scope>
    <source>
        <strain evidence="3">Bigg-433</strain>
    </source>
</reference>
<dbReference type="Proteomes" id="UP000646548">
    <property type="component" value="Unassembled WGS sequence"/>
</dbReference>
<dbReference type="PANTHER" id="PTHR10910">
    <property type="entry name" value="EUKARYOTE SPECIFIC DSRNA BINDING PROTEIN"/>
    <property type="match status" value="1"/>
</dbReference>
<dbReference type="PANTHER" id="PTHR10910:SF17">
    <property type="entry name" value="DOUBLE-STRANDED RNA-SPECIFIC EDITASE B2"/>
    <property type="match status" value="1"/>
</dbReference>
<feature type="compositionally biased region" description="Polar residues" evidence="1">
    <location>
        <begin position="11"/>
        <end position="21"/>
    </location>
</feature>